<proteinExistence type="predicted"/>
<gene>
    <name evidence="1" type="ORF">AVDCRST_MAG40-118</name>
</gene>
<evidence type="ECO:0000313" key="1">
    <source>
        <dbReference type="EMBL" id="CAA9297304.1"/>
    </source>
</evidence>
<dbReference type="AlphaFoldDB" id="A0A6J4K621"/>
<accession>A0A6J4K621</accession>
<sequence length="70" mass="7586">MCGHLVRAAAVPASRTAREAVRGNGLACSGHVGHVHVFGEWHRERQPFARPCSRATRRSACASHARALSR</sequence>
<protein>
    <submittedName>
        <fullName evidence="1">Uncharacterized protein</fullName>
    </submittedName>
</protein>
<name>A0A6J4K621_9BACT</name>
<organism evidence="1">
    <name type="scientific">uncultured Gemmatimonadaceae bacterium</name>
    <dbReference type="NCBI Taxonomy" id="246130"/>
    <lineage>
        <taxon>Bacteria</taxon>
        <taxon>Pseudomonadati</taxon>
        <taxon>Gemmatimonadota</taxon>
        <taxon>Gemmatimonadia</taxon>
        <taxon>Gemmatimonadales</taxon>
        <taxon>Gemmatimonadaceae</taxon>
        <taxon>environmental samples</taxon>
    </lineage>
</organism>
<dbReference type="EMBL" id="CADCTX010000035">
    <property type="protein sequence ID" value="CAA9297304.1"/>
    <property type="molecule type" value="Genomic_DNA"/>
</dbReference>
<reference evidence="1" key="1">
    <citation type="submission" date="2020-02" db="EMBL/GenBank/DDBJ databases">
        <authorList>
            <person name="Meier V. D."/>
        </authorList>
    </citation>
    <scope>NUCLEOTIDE SEQUENCE</scope>
    <source>
        <strain evidence="1">AVDCRST_MAG40</strain>
    </source>
</reference>